<reference evidence="12" key="1">
    <citation type="journal article" date="2020" name="Stud. Mycol.">
        <title>101 Dothideomycetes genomes: a test case for predicting lifestyles and emergence of pathogens.</title>
        <authorList>
            <person name="Haridas S."/>
            <person name="Albert R."/>
            <person name="Binder M."/>
            <person name="Bloem J."/>
            <person name="Labutti K."/>
            <person name="Salamov A."/>
            <person name="Andreopoulos B."/>
            <person name="Baker S."/>
            <person name="Barry K."/>
            <person name="Bills G."/>
            <person name="Bluhm B."/>
            <person name="Cannon C."/>
            <person name="Castanera R."/>
            <person name="Culley D."/>
            <person name="Daum C."/>
            <person name="Ezra D."/>
            <person name="Gonzalez J."/>
            <person name="Henrissat B."/>
            <person name="Kuo A."/>
            <person name="Liang C."/>
            <person name="Lipzen A."/>
            <person name="Lutzoni F."/>
            <person name="Magnuson J."/>
            <person name="Mondo S."/>
            <person name="Nolan M."/>
            <person name="Ohm R."/>
            <person name="Pangilinan J."/>
            <person name="Park H.-J."/>
            <person name="Ramirez L."/>
            <person name="Alfaro M."/>
            <person name="Sun H."/>
            <person name="Tritt A."/>
            <person name="Yoshinaga Y."/>
            <person name="Zwiers L.-H."/>
            <person name="Turgeon B."/>
            <person name="Goodwin S."/>
            <person name="Spatafora J."/>
            <person name="Crous P."/>
            <person name="Grigoriev I."/>
        </authorList>
    </citation>
    <scope>NUCLEOTIDE SEQUENCE</scope>
    <source>
        <strain evidence="12">CBS 115976</strain>
    </source>
</reference>
<dbReference type="PANTHER" id="PTHR38050:SF2">
    <property type="entry name" value="FERULOYL ESTERASE C-RELATED"/>
    <property type="match status" value="1"/>
</dbReference>
<evidence type="ECO:0000313" key="12">
    <source>
        <dbReference type="EMBL" id="KAF2664241.1"/>
    </source>
</evidence>
<feature type="compositionally biased region" description="Acidic residues" evidence="10">
    <location>
        <begin position="428"/>
        <end position="437"/>
    </location>
</feature>
<dbReference type="AlphaFoldDB" id="A0A6A6TY26"/>
<feature type="signal peptide" evidence="11">
    <location>
        <begin position="1"/>
        <end position="20"/>
    </location>
</feature>
<dbReference type="InterPro" id="IPR043595">
    <property type="entry name" value="FaeB/C/D"/>
</dbReference>
<comment type="subcellular location">
    <subcellularLocation>
        <location evidence="1">Secreted</location>
    </subcellularLocation>
</comment>
<keyword evidence="6" id="KW-0378">Hydrolase</keyword>
<evidence type="ECO:0000256" key="7">
    <source>
        <dbReference type="ARBA" id="ARBA00023277"/>
    </source>
</evidence>
<keyword evidence="5 11" id="KW-0732">Signal</keyword>
<proteinExistence type="predicted"/>
<dbReference type="GO" id="GO:0005576">
    <property type="term" value="C:extracellular region"/>
    <property type="evidence" value="ECO:0007669"/>
    <property type="project" value="UniProtKB-SubCell"/>
</dbReference>
<dbReference type="PANTHER" id="PTHR38050">
    <property type="match status" value="1"/>
</dbReference>
<comment type="catalytic activity">
    <reaction evidence="9">
        <text>feruloyl-polysaccharide + H2O = ferulate + polysaccharide.</text>
        <dbReference type="EC" id="3.1.1.73"/>
    </reaction>
</comment>
<evidence type="ECO:0000256" key="9">
    <source>
        <dbReference type="ARBA" id="ARBA00034075"/>
    </source>
</evidence>
<accession>A0A6A6TY26</accession>
<feature type="chain" id="PRO_5032889124" description="feruloyl esterase" evidence="11">
    <location>
        <begin position="21"/>
        <end position="437"/>
    </location>
</feature>
<keyword evidence="13" id="KW-1185">Reference proteome</keyword>
<feature type="compositionally biased region" description="Basic and acidic residues" evidence="10">
    <location>
        <begin position="415"/>
        <end position="424"/>
    </location>
</feature>
<evidence type="ECO:0000256" key="4">
    <source>
        <dbReference type="ARBA" id="ARBA00022651"/>
    </source>
</evidence>
<dbReference type="InterPro" id="IPR029058">
    <property type="entry name" value="AB_hydrolase_fold"/>
</dbReference>
<dbReference type="OrthoDB" id="424610at2759"/>
<evidence type="ECO:0000256" key="6">
    <source>
        <dbReference type="ARBA" id="ARBA00022801"/>
    </source>
</evidence>
<gene>
    <name evidence="12" type="ORF">BT63DRAFT_418367</name>
</gene>
<sequence>MRSLLSTFLAISSISYLTAAQPSQACTGEGVKAVEWAVKPGEVKVFRVNDRVVRVTVPEAYTQSKPAPMIIAFHDREQPPEHLEYETAFGDEKVNPSAIMVYPTAENDRWLSDFGKLQKLGTQSENYTADIDFIRYLVRDLDSMICIDTSRIYAAGLGTGGGMMHLLACDKELSTKFAAFAAVGGGFGRAKAGVAPWGVCSTERTNTPIMEIHGKDDRIFGYYLTEGENGKIRTIPQHWIEDWAERNGCGEKDGDAVQSTSDPRTWITKLDNGVMTETVQYGGSAIRVARRCFGADGEDKTVADAALGDAKSDVLHYQIAHYGHGWPRLQLKKAKSIIFHDTEIELEEGTQFFDTSKVMIDFFMAHKLPKEYLVSASGPTDEELEKQMRAMLKQKAGGIEISDAEIKERVQELKKAMGDMKNKPAGEVVDEDEKDEL</sequence>
<name>A0A6A6TY26_9PEZI</name>
<dbReference type="GO" id="GO:0045493">
    <property type="term" value="P:xylan catabolic process"/>
    <property type="evidence" value="ECO:0007669"/>
    <property type="project" value="UniProtKB-KW"/>
</dbReference>
<keyword evidence="3" id="KW-0964">Secreted</keyword>
<keyword evidence="7" id="KW-0119">Carbohydrate metabolism</keyword>
<evidence type="ECO:0000256" key="2">
    <source>
        <dbReference type="ARBA" id="ARBA00013091"/>
    </source>
</evidence>
<dbReference type="Proteomes" id="UP000799302">
    <property type="component" value="Unassembled WGS sequence"/>
</dbReference>
<dbReference type="EC" id="3.1.1.73" evidence="2"/>
<keyword evidence="8" id="KW-0624">Polysaccharide degradation</keyword>
<evidence type="ECO:0000256" key="8">
    <source>
        <dbReference type="ARBA" id="ARBA00023326"/>
    </source>
</evidence>
<protein>
    <recommendedName>
        <fullName evidence="2">feruloyl esterase</fullName>
        <ecNumber evidence="2">3.1.1.73</ecNumber>
    </recommendedName>
</protein>
<evidence type="ECO:0000256" key="10">
    <source>
        <dbReference type="SAM" id="MobiDB-lite"/>
    </source>
</evidence>
<dbReference type="SUPFAM" id="SSF53474">
    <property type="entry name" value="alpha/beta-Hydrolases"/>
    <property type="match status" value="1"/>
</dbReference>
<evidence type="ECO:0000256" key="3">
    <source>
        <dbReference type="ARBA" id="ARBA00022525"/>
    </source>
</evidence>
<evidence type="ECO:0000256" key="11">
    <source>
        <dbReference type="SAM" id="SignalP"/>
    </source>
</evidence>
<dbReference type="EMBL" id="MU004243">
    <property type="protein sequence ID" value="KAF2664241.1"/>
    <property type="molecule type" value="Genomic_DNA"/>
</dbReference>
<evidence type="ECO:0000256" key="5">
    <source>
        <dbReference type="ARBA" id="ARBA00022729"/>
    </source>
</evidence>
<evidence type="ECO:0000313" key="13">
    <source>
        <dbReference type="Proteomes" id="UP000799302"/>
    </source>
</evidence>
<keyword evidence="4" id="KW-0858">Xylan degradation</keyword>
<feature type="region of interest" description="Disordered" evidence="10">
    <location>
        <begin position="415"/>
        <end position="437"/>
    </location>
</feature>
<evidence type="ECO:0000256" key="1">
    <source>
        <dbReference type="ARBA" id="ARBA00004613"/>
    </source>
</evidence>
<dbReference type="GO" id="GO:0030600">
    <property type="term" value="F:feruloyl esterase activity"/>
    <property type="evidence" value="ECO:0007669"/>
    <property type="project" value="UniProtKB-EC"/>
</dbReference>
<dbReference type="Gene3D" id="3.40.50.1820">
    <property type="entry name" value="alpha/beta hydrolase"/>
    <property type="match status" value="1"/>
</dbReference>
<organism evidence="12 13">
    <name type="scientific">Microthyrium microscopicum</name>
    <dbReference type="NCBI Taxonomy" id="703497"/>
    <lineage>
        <taxon>Eukaryota</taxon>
        <taxon>Fungi</taxon>
        <taxon>Dikarya</taxon>
        <taxon>Ascomycota</taxon>
        <taxon>Pezizomycotina</taxon>
        <taxon>Dothideomycetes</taxon>
        <taxon>Dothideomycetes incertae sedis</taxon>
        <taxon>Microthyriales</taxon>
        <taxon>Microthyriaceae</taxon>
        <taxon>Microthyrium</taxon>
    </lineage>
</organism>